<keyword evidence="1" id="KW-0812">Transmembrane</keyword>
<organism evidence="3">
    <name type="scientific">mine drainage metagenome</name>
    <dbReference type="NCBI Taxonomy" id="410659"/>
    <lineage>
        <taxon>unclassified sequences</taxon>
        <taxon>metagenomes</taxon>
        <taxon>ecological metagenomes</taxon>
    </lineage>
</organism>
<dbReference type="InterPro" id="IPR012495">
    <property type="entry name" value="TadE-like_dom"/>
</dbReference>
<dbReference type="Pfam" id="PF07811">
    <property type="entry name" value="TadE"/>
    <property type="match status" value="1"/>
</dbReference>
<accession>A0A1J5QNQ0</accession>
<dbReference type="AlphaFoldDB" id="A0A1J5QNQ0"/>
<evidence type="ECO:0000256" key="1">
    <source>
        <dbReference type="SAM" id="Phobius"/>
    </source>
</evidence>
<evidence type="ECO:0000313" key="3">
    <source>
        <dbReference type="EMBL" id="OIQ85010.1"/>
    </source>
</evidence>
<feature type="transmembrane region" description="Helical" evidence="1">
    <location>
        <begin position="12"/>
        <end position="34"/>
    </location>
</feature>
<reference evidence="3" key="1">
    <citation type="submission" date="2016-10" db="EMBL/GenBank/DDBJ databases">
        <title>Sequence of Gallionella enrichment culture.</title>
        <authorList>
            <person name="Poehlein A."/>
            <person name="Muehling M."/>
            <person name="Daniel R."/>
        </authorList>
    </citation>
    <scope>NUCLEOTIDE SEQUENCE</scope>
</reference>
<proteinExistence type="predicted"/>
<name>A0A1J5QNQ0_9ZZZZ</name>
<protein>
    <submittedName>
        <fullName evidence="3">TadE-like protein</fullName>
    </submittedName>
</protein>
<keyword evidence="1" id="KW-0472">Membrane</keyword>
<gene>
    <name evidence="3" type="ORF">GALL_331630</name>
</gene>
<feature type="domain" description="TadE-like" evidence="2">
    <location>
        <begin position="13"/>
        <end position="55"/>
    </location>
</feature>
<sequence length="151" mass="15713">MRSSRLPARNLLGATIVEFALVVTLFVGLVLAIVDLGRVLFLWDAAAEATRAGARIAAVCDVGSPAVGAYVRQVLLDQGLPDAQISVVYAPSGCDASSCTKVTVSLQGYNIPLVSPFLAYAFRFGGVPDVPPFSTTLPRESLSSAGNPICS</sequence>
<dbReference type="EMBL" id="MLJW01000575">
    <property type="protein sequence ID" value="OIQ85010.1"/>
    <property type="molecule type" value="Genomic_DNA"/>
</dbReference>
<evidence type="ECO:0000259" key="2">
    <source>
        <dbReference type="Pfam" id="PF07811"/>
    </source>
</evidence>
<comment type="caution">
    <text evidence="3">The sequence shown here is derived from an EMBL/GenBank/DDBJ whole genome shotgun (WGS) entry which is preliminary data.</text>
</comment>
<keyword evidence="1" id="KW-1133">Transmembrane helix</keyword>